<dbReference type="Proteomes" id="UP000253303">
    <property type="component" value="Unassembled WGS sequence"/>
</dbReference>
<proteinExistence type="predicted"/>
<evidence type="ECO:0000313" key="3">
    <source>
        <dbReference type="Proteomes" id="UP000253303"/>
    </source>
</evidence>
<keyword evidence="1" id="KW-0472">Membrane</keyword>
<dbReference type="AlphaFoldDB" id="A0A366LQK8"/>
<accession>A0A366LQK8</accession>
<keyword evidence="1" id="KW-1133">Transmembrane helix</keyword>
<dbReference type="Pfam" id="PF14023">
    <property type="entry name" value="Bestrophin-like"/>
    <property type="match status" value="1"/>
</dbReference>
<feature type="transmembrane region" description="Helical" evidence="1">
    <location>
        <begin position="39"/>
        <end position="59"/>
    </location>
</feature>
<dbReference type="EMBL" id="QMEY01000021">
    <property type="protein sequence ID" value="RBQ15689.1"/>
    <property type="molecule type" value="Genomic_DNA"/>
</dbReference>
<comment type="caution">
    <text evidence="2">The sequence shown here is derived from an EMBL/GenBank/DDBJ whole genome shotgun (WGS) entry which is preliminary data.</text>
</comment>
<name>A0A366LQK8_9ACTN</name>
<gene>
    <name evidence="2" type="ORF">DP939_33925</name>
</gene>
<evidence type="ECO:0000313" key="2">
    <source>
        <dbReference type="EMBL" id="RBQ15689.1"/>
    </source>
</evidence>
<keyword evidence="3" id="KW-1185">Reference proteome</keyword>
<organism evidence="2 3">
    <name type="scientific">Spongiactinospora rosea</name>
    <dbReference type="NCBI Taxonomy" id="2248750"/>
    <lineage>
        <taxon>Bacteria</taxon>
        <taxon>Bacillati</taxon>
        <taxon>Actinomycetota</taxon>
        <taxon>Actinomycetes</taxon>
        <taxon>Streptosporangiales</taxon>
        <taxon>Streptosporangiaceae</taxon>
        <taxon>Spongiactinospora</taxon>
    </lineage>
</organism>
<dbReference type="RefSeq" id="WP_113984929.1">
    <property type="nucleotide sequence ID" value="NZ_QMEY01000021.1"/>
</dbReference>
<feature type="transmembrane region" description="Helical" evidence="1">
    <location>
        <begin position="199"/>
        <end position="219"/>
    </location>
</feature>
<evidence type="ECO:0008006" key="4">
    <source>
        <dbReference type="Google" id="ProtNLM"/>
    </source>
</evidence>
<evidence type="ECO:0000256" key="1">
    <source>
        <dbReference type="SAM" id="Phobius"/>
    </source>
</evidence>
<feature type="transmembrane region" description="Helical" evidence="1">
    <location>
        <begin position="174"/>
        <end position="193"/>
    </location>
</feature>
<dbReference type="OrthoDB" id="940913at2"/>
<sequence>MGWVSIAASAAFVLLVLAIVVLRKKGQEHQEQRFSAVDFAANIALAVYLLVLAYAVVLCKDAITAAEADSAAESETLTELYWALAPIPEAAPLKVQIRQYTNQSITLDWPMMSNDTLSLLPGRTLDELRAALHRLRPAEPAHENLRQEALDRAADLSHARALRAEDAATRLEDIFMISMALSGALVIAMPWTLGIRPTFATVVSDAIRVTVVVVGVVFVQLSSHPYSGFNAVEPTAFEVAMQQFDRIDRQLAPPQS</sequence>
<protein>
    <recommendedName>
        <fullName evidence="4">DUF4239 domain-containing protein</fullName>
    </recommendedName>
</protein>
<dbReference type="InterPro" id="IPR025333">
    <property type="entry name" value="DUF4239"/>
</dbReference>
<keyword evidence="1" id="KW-0812">Transmembrane</keyword>
<reference evidence="2 3" key="1">
    <citation type="submission" date="2018-06" db="EMBL/GenBank/DDBJ databases">
        <title>Sphaerisporangium craniellae sp. nov., isolated from a marine sponge in the South China Sea.</title>
        <authorList>
            <person name="Li L."/>
        </authorList>
    </citation>
    <scope>NUCLEOTIDE SEQUENCE [LARGE SCALE GENOMIC DNA]</scope>
    <source>
        <strain evidence="2 3">LHW63015</strain>
    </source>
</reference>